<name>A0A9Q1IJ68_SYNKA</name>
<protein>
    <submittedName>
        <fullName evidence="1">Uncharacterized protein</fullName>
    </submittedName>
</protein>
<dbReference type="Proteomes" id="UP001152622">
    <property type="component" value="Chromosome 13"/>
</dbReference>
<organism evidence="1 2">
    <name type="scientific">Synaphobranchus kaupii</name>
    <name type="common">Kaup's arrowtooth eel</name>
    <dbReference type="NCBI Taxonomy" id="118154"/>
    <lineage>
        <taxon>Eukaryota</taxon>
        <taxon>Metazoa</taxon>
        <taxon>Chordata</taxon>
        <taxon>Craniata</taxon>
        <taxon>Vertebrata</taxon>
        <taxon>Euteleostomi</taxon>
        <taxon>Actinopterygii</taxon>
        <taxon>Neopterygii</taxon>
        <taxon>Teleostei</taxon>
        <taxon>Anguilliformes</taxon>
        <taxon>Synaphobranchidae</taxon>
        <taxon>Synaphobranchus</taxon>
    </lineage>
</organism>
<evidence type="ECO:0000313" key="2">
    <source>
        <dbReference type="Proteomes" id="UP001152622"/>
    </source>
</evidence>
<sequence>MKGCSTPEPTWRIGKAREQAVPGSQPAGGHYANALTLADVVHSKEGREREGGRPHNCRISVLPIRGKLRRNIGIAARSRPRTCGLRANGYAVASVEEKMEGARRWYTANERKSTRARARVG</sequence>
<dbReference type="EMBL" id="JAINUF010000013">
    <property type="protein sequence ID" value="KAJ8343824.1"/>
    <property type="molecule type" value="Genomic_DNA"/>
</dbReference>
<comment type="caution">
    <text evidence="1">The sequence shown here is derived from an EMBL/GenBank/DDBJ whole genome shotgun (WGS) entry which is preliminary data.</text>
</comment>
<evidence type="ECO:0000313" key="1">
    <source>
        <dbReference type="EMBL" id="KAJ8343824.1"/>
    </source>
</evidence>
<gene>
    <name evidence="1" type="ORF">SKAU_G00311530</name>
</gene>
<dbReference type="AlphaFoldDB" id="A0A9Q1IJ68"/>
<keyword evidence="2" id="KW-1185">Reference proteome</keyword>
<accession>A0A9Q1IJ68</accession>
<proteinExistence type="predicted"/>
<reference evidence="1" key="1">
    <citation type="journal article" date="2023" name="Science">
        <title>Genome structures resolve the early diversification of teleost fishes.</title>
        <authorList>
            <person name="Parey E."/>
            <person name="Louis A."/>
            <person name="Montfort J."/>
            <person name="Bouchez O."/>
            <person name="Roques C."/>
            <person name="Iampietro C."/>
            <person name="Lluch J."/>
            <person name="Castinel A."/>
            <person name="Donnadieu C."/>
            <person name="Desvignes T."/>
            <person name="Floi Bucao C."/>
            <person name="Jouanno E."/>
            <person name="Wen M."/>
            <person name="Mejri S."/>
            <person name="Dirks R."/>
            <person name="Jansen H."/>
            <person name="Henkel C."/>
            <person name="Chen W.J."/>
            <person name="Zahm M."/>
            <person name="Cabau C."/>
            <person name="Klopp C."/>
            <person name="Thompson A.W."/>
            <person name="Robinson-Rechavi M."/>
            <person name="Braasch I."/>
            <person name="Lecointre G."/>
            <person name="Bobe J."/>
            <person name="Postlethwait J.H."/>
            <person name="Berthelot C."/>
            <person name="Roest Crollius H."/>
            <person name="Guiguen Y."/>
        </authorList>
    </citation>
    <scope>NUCLEOTIDE SEQUENCE</scope>
    <source>
        <strain evidence="1">WJC10195</strain>
    </source>
</reference>